<reference evidence="5" key="1">
    <citation type="submission" date="2016-10" db="EMBL/GenBank/DDBJ databases">
        <authorList>
            <person name="Varghese N."/>
            <person name="Submissions S."/>
        </authorList>
    </citation>
    <scope>NUCLEOTIDE SEQUENCE [LARGE SCALE GENOMIC DNA]</scope>
    <source>
        <strain evidence="5">DSM 45789</strain>
    </source>
</reference>
<evidence type="ECO:0000259" key="3">
    <source>
        <dbReference type="Pfam" id="PF00884"/>
    </source>
</evidence>
<dbReference type="InterPro" id="IPR000917">
    <property type="entry name" value="Sulfatase_N"/>
</dbReference>
<evidence type="ECO:0000313" key="4">
    <source>
        <dbReference type="EMBL" id="SFS36766.1"/>
    </source>
</evidence>
<dbReference type="EMBL" id="FPAA01000001">
    <property type="protein sequence ID" value="SFS36766.1"/>
    <property type="molecule type" value="Genomic_DNA"/>
</dbReference>
<evidence type="ECO:0000256" key="1">
    <source>
        <dbReference type="ARBA" id="ARBA00008779"/>
    </source>
</evidence>
<comment type="similarity">
    <text evidence="1">Belongs to the sulfatase family.</text>
</comment>
<keyword evidence="2" id="KW-0378">Hydrolase</keyword>
<dbReference type="RefSeq" id="WP_091833148.1">
    <property type="nucleotide sequence ID" value="NZ_FPAA01000001.1"/>
</dbReference>
<dbReference type="OrthoDB" id="9762324at2"/>
<organism evidence="4 5">
    <name type="scientific">Marininema halotolerans</name>
    <dbReference type="NCBI Taxonomy" id="1155944"/>
    <lineage>
        <taxon>Bacteria</taxon>
        <taxon>Bacillati</taxon>
        <taxon>Bacillota</taxon>
        <taxon>Bacilli</taxon>
        <taxon>Bacillales</taxon>
        <taxon>Thermoactinomycetaceae</taxon>
        <taxon>Marininema</taxon>
    </lineage>
</organism>
<evidence type="ECO:0000313" key="5">
    <source>
        <dbReference type="Proteomes" id="UP000198660"/>
    </source>
</evidence>
<dbReference type="AlphaFoldDB" id="A0A1I6P9B4"/>
<accession>A0A1I6P9B4</accession>
<name>A0A1I6P9B4_9BACL</name>
<dbReference type="InterPro" id="IPR017850">
    <property type="entry name" value="Alkaline_phosphatase_core_sf"/>
</dbReference>
<dbReference type="InterPro" id="IPR050738">
    <property type="entry name" value="Sulfatase"/>
</dbReference>
<dbReference type="SUPFAM" id="SSF53649">
    <property type="entry name" value="Alkaline phosphatase-like"/>
    <property type="match status" value="1"/>
</dbReference>
<gene>
    <name evidence="4" type="ORF">SAMN05444972_101443</name>
</gene>
<sequence length="579" mass="66884">MKPHQRPNILIFTVDQERFPPVYENEEIRTWRTTYLKTQQLLKQKGFEFKNHYTASTACCPSRTSLYTGQYPSLHNVTQTPGVAKDRFDSDMYWLDANTVPTMGDYFRHAGYQTLYKGKWHISQADIMVPGTSRQSFLSYQSNDGVPIVKDEQIYLAANRLQSFGFSDWVGPEPVGDTPHNSASSAAQGVSGRDIAYRYELVEQIRSLESQYKAANQPQEQQPWLLVASFLNPHDISLFGLYSQASQRFNFDVHPAVPFIPPAPSAYESLSTKPMAQHSYQKLYPLAIQPILDLVHYRRLYYSYQQEVDQEMYHVFQTLKNSIFYDNTIVIFTSDHGDQLGSHGGIFQKFYQAYEESIHIPLIIHSPTLFNGYFSTDQLTSHVDVLPTLLGLAGIDPKPIAEQLKRSHIEVRSFVGRDLSSTIIDKHGESAQNEPIYFMTDDDVTRGPNQRDILGIPYSSVVQPNHIETIITHLDTGLNGQSERWKYSRYYDNPQFWSQPDEEDRRTVFPFPWDKVSCYTTIKRVPVPDQWEMYNLTRDPFEMTNLALSTNPTMQRIRQTLNHLLLSQRKQKHLTPHTH</sequence>
<dbReference type="Gene3D" id="3.40.720.10">
    <property type="entry name" value="Alkaline Phosphatase, subunit A"/>
    <property type="match status" value="1"/>
</dbReference>
<dbReference type="GO" id="GO:0004065">
    <property type="term" value="F:arylsulfatase activity"/>
    <property type="evidence" value="ECO:0007669"/>
    <property type="project" value="TreeGrafter"/>
</dbReference>
<feature type="domain" description="Sulfatase N-terminal" evidence="3">
    <location>
        <begin position="7"/>
        <end position="395"/>
    </location>
</feature>
<dbReference type="PANTHER" id="PTHR42693:SF53">
    <property type="entry name" value="ENDO-4-O-SULFATASE"/>
    <property type="match status" value="1"/>
</dbReference>
<dbReference type="PANTHER" id="PTHR42693">
    <property type="entry name" value="ARYLSULFATASE FAMILY MEMBER"/>
    <property type="match status" value="1"/>
</dbReference>
<dbReference type="Pfam" id="PF00884">
    <property type="entry name" value="Sulfatase"/>
    <property type="match status" value="1"/>
</dbReference>
<evidence type="ECO:0000256" key="2">
    <source>
        <dbReference type="ARBA" id="ARBA00022801"/>
    </source>
</evidence>
<protein>
    <submittedName>
        <fullName evidence="4">Arylsulfatase A</fullName>
    </submittedName>
</protein>
<dbReference type="Proteomes" id="UP000198660">
    <property type="component" value="Unassembled WGS sequence"/>
</dbReference>
<proteinExistence type="inferred from homology"/>
<keyword evidence="5" id="KW-1185">Reference proteome</keyword>